<reference evidence="3 4" key="1">
    <citation type="submission" date="2017-02" db="EMBL/GenBank/DDBJ databases">
        <authorList>
            <person name="Peterson S.W."/>
        </authorList>
    </citation>
    <scope>NUCLEOTIDE SEQUENCE [LARGE SCALE GENOMIC DNA]</scope>
    <source>
        <strain evidence="3 4">DSM 45154</strain>
    </source>
</reference>
<feature type="transmembrane region" description="Helical" evidence="1">
    <location>
        <begin position="106"/>
        <end position="125"/>
    </location>
</feature>
<evidence type="ECO:0000256" key="1">
    <source>
        <dbReference type="SAM" id="Phobius"/>
    </source>
</evidence>
<feature type="transmembrane region" description="Helical" evidence="1">
    <location>
        <begin position="197"/>
        <end position="216"/>
    </location>
</feature>
<proteinExistence type="predicted"/>
<dbReference type="InterPro" id="IPR003675">
    <property type="entry name" value="Rce1/LyrA-like_dom"/>
</dbReference>
<feature type="transmembrane region" description="Helical" evidence="1">
    <location>
        <begin position="247"/>
        <end position="266"/>
    </location>
</feature>
<dbReference type="GO" id="GO:0006508">
    <property type="term" value="P:proteolysis"/>
    <property type="evidence" value="ECO:0007669"/>
    <property type="project" value="UniProtKB-KW"/>
</dbReference>
<dbReference type="GO" id="GO:0080120">
    <property type="term" value="P:CAAX-box protein maturation"/>
    <property type="evidence" value="ECO:0007669"/>
    <property type="project" value="UniProtKB-ARBA"/>
</dbReference>
<dbReference type="AlphaFoldDB" id="A0A1T4T3R2"/>
<gene>
    <name evidence="3" type="ORF">SAMN02745673_04414</name>
</gene>
<dbReference type="PANTHER" id="PTHR39430:SF1">
    <property type="entry name" value="PROTEASE"/>
    <property type="match status" value="1"/>
</dbReference>
<evidence type="ECO:0000313" key="4">
    <source>
        <dbReference type="Proteomes" id="UP000190637"/>
    </source>
</evidence>
<keyword evidence="1" id="KW-0812">Transmembrane</keyword>
<feature type="domain" description="CAAX prenyl protease 2/Lysostaphin resistance protein A-like" evidence="2">
    <location>
        <begin position="142"/>
        <end position="231"/>
    </location>
</feature>
<dbReference type="PANTHER" id="PTHR39430">
    <property type="entry name" value="MEMBRANE-ASSOCIATED PROTEASE-RELATED"/>
    <property type="match status" value="1"/>
</dbReference>
<protein>
    <submittedName>
        <fullName evidence="3">CAAX protease self-immunity</fullName>
    </submittedName>
</protein>
<keyword evidence="1" id="KW-1133">Transmembrane helix</keyword>
<dbReference type="GO" id="GO:0004175">
    <property type="term" value="F:endopeptidase activity"/>
    <property type="evidence" value="ECO:0007669"/>
    <property type="project" value="UniProtKB-ARBA"/>
</dbReference>
<organism evidence="3 4">
    <name type="scientific">Marinactinospora thermotolerans DSM 45154</name>
    <dbReference type="NCBI Taxonomy" id="1122192"/>
    <lineage>
        <taxon>Bacteria</taxon>
        <taxon>Bacillati</taxon>
        <taxon>Actinomycetota</taxon>
        <taxon>Actinomycetes</taxon>
        <taxon>Streptosporangiales</taxon>
        <taxon>Nocardiopsidaceae</taxon>
        <taxon>Marinactinospora</taxon>
    </lineage>
</organism>
<keyword evidence="3" id="KW-0645">Protease</keyword>
<feature type="transmembrane region" description="Helical" evidence="1">
    <location>
        <begin position="131"/>
        <end position="150"/>
    </location>
</feature>
<keyword evidence="1" id="KW-0472">Membrane</keyword>
<sequence>MGGIDGNDTTRGPFPRRLADTVEAVAVFCAVYAATAVGGPLVAAPARAVLGDQAGATWTVGHEVPRLLSHLGGLATAVLLLGVYLRWRTRGRLSDIALDAPLPWRSAGRGLLVGLLLGAGTLALAPSGPGGVGPTRVVALGVLVLAGLLARGTAEELMARGWLLHALARSLPLPLAIALQALLSAFALVLLGEVRAVAGLVAAFGFGVFAALYVVWDRTLWGVCALHGAFAFTAGPLAAAFGRAADAPVAALPPVLVGIVLLTAALRRRGGLPR</sequence>
<dbReference type="EMBL" id="FUWS01000013">
    <property type="protein sequence ID" value="SKA34881.1"/>
    <property type="molecule type" value="Genomic_DNA"/>
</dbReference>
<dbReference type="Pfam" id="PF02517">
    <property type="entry name" value="Rce1-like"/>
    <property type="match status" value="1"/>
</dbReference>
<feature type="transmembrane region" description="Helical" evidence="1">
    <location>
        <begin position="21"/>
        <end position="43"/>
    </location>
</feature>
<feature type="transmembrane region" description="Helical" evidence="1">
    <location>
        <begin position="67"/>
        <end position="85"/>
    </location>
</feature>
<dbReference type="RefSeq" id="WP_078763642.1">
    <property type="nucleotide sequence ID" value="NZ_FUWS01000013.1"/>
</dbReference>
<evidence type="ECO:0000313" key="3">
    <source>
        <dbReference type="EMBL" id="SKA34881.1"/>
    </source>
</evidence>
<evidence type="ECO:0000259" key="2">
    <source>
        <dbReference type="Pfam" id="PF02517"/>
    </source>
</evidence>
<name>A0A1T4T3R2_9ACTN</name>
<feature type="transmembrane region" description="Helical" evidence="1">
    <location>
        <begin position="171"/>
        <end position="191"/>
    </location>
</feature>
<dbReference type="Proteomes" id="UP000190637">
    <property type="component" value="Unassembled WGS sequence"/>
</dbReference>
<keyword evidence="3" id="KW-0378">Hydrolase</keyword>
<feature type="transmembrane region" description="Helical" evidence="1">
    <location>
        <begin position="223"/>
        <end position="241"/>
    </location>
</feature>
<accession>A0A1T4T3R2</accession>
<keyword evidence="4" id="KW-1185">Reference proteome</keyword>